<dbReference type="Pfam" id="PF09250">
    <property type="entry name" value="Prim-Pol"/>
    <property type="match status" value="1"/>
</dbReference>
<dbReference type="InterPro" id="IPR015330">
    <property type="entry name" value="DNA_primase/pol_bifunc_N"/>
</dbReference>
<sequence>MLEENTRLIVAGASMLPLRPKTKRPFDDEWSTMPRQGLVALKKRFKDAAYNIGLRLGKWSKIGGNGYTHSFDVDVHDEPGEGEVWAELERRFGKIVHKLPMQKSGSAGASVHLIFNCESHFPSVNIAQSDRQVRRKNGKLGPAWSIDLFGTGKQVAMAPSIHPDTGNRYRWIRPIDPHNVPMIDAEVIRPFVFREEDDQFSDDAVGLSEEDVREYVSRLPDWHADDREKWIEAGMAIKHELGDAGLPIFVEFSKRNPAKYKREDEFGTAGPKVVKQQYKSIKNRETRGRLITMRTVIAAVHDYEHELSMRGIDDDFDDLPDSAVEDSTGPEPMRFSEILADFEDMDRADTDRDGASVEAPKARKGDPDLSILSFTREPAPSLDVDYIYGKSIARMIRAGATNAHCADDYVAAAVLAGASAAIGNSIKVELLPGFSQPLILWAMIIGLPSTKKTPALALIEKALNKIEASHMGVWRIAYERWQEDAEIAEGVLKDWKAKVKRARIDGEEPPARPANAEAPPMPPEPKIVSNNATIEAMMRLQERQPRGVALFAQELAQRFDDMSRYSNSSDRGYYLEGYDGGTLKVDRVKDNGKTLYVPRFAMPIIGGIQPDRLLSVTGHQQADDGFVPRFMPFWPETTIRDLNESAPPPDFEGLLRRLFEDIRMEDGEQGPEPTTIPLSAAARRHYIKWANQKNRDELQATSRLQSVFGKSDGLVGRLATILMLLEWAFGIDLDLPSEISLDYVKRAIFLRDSYIKPMQIRVWQHAMESKESQDARRIAEHIITEKLEDFSLRELRRESGIQGINSRTRAEDVEEAVSYLVSRGWCYPIEEDRRGTKGGRPTKRYGVNERIWELLKKPD</sequence>
<dbReference type="GO" id="GO:0016817">
    <property type="term" value="F:hydrolase activity, acting on acid anhydrides"/>
    <property type="evidence" value="ECO:0007669"/>
    <property type="project" value="InterPro"/>
</dbReference>
<feature type="region of interest" description="Disordered" evidence="1">
    <location>
        <begin position="505"/>
        <end position="525"/>
    </location>
</feature>
<dbReference type="Pfam" id="PF13148">
    <property type="entry name" value="DUF3987"/>
    <property type="match status" value="1"/>
</dbReference>
<comment type="caution">
    <text evidence="3">The sequence shown here is derived from an EMBL/GenBank/DDBJ whole genome shotgun (WGS) entry which is preliminary data.</text>
</comment>
<dbReference type="InterPro" id="IPR014819">
    <property type="entry name" value="PriCT_2"/>
</dbReference>
<protein>
    <recommendedName>
        <fullName evidence="2">DNA primase/polymerase bifunctional N-terminal domain-containing protein</fullName>
    </recommendedName>
</protein>
<gene>
    <name evidence="3" type="ORF">LCGC14_0187740</name>
</gene>
<accession>A0A0F9V420</accession>
<evidence type="ECO:0000259" key="2">
    <source>
        <dbReference type="SMART" id="SM00943"/>
    </source>
</evidence>
<name>A0A0F9V420_9ZZZZ</name>
<dbReference type="InterPro" id="IPR025048">
    <property type="entry name" value="DUF3987"/>
</dbReference>
<reference evidence="3" key="1">
    <citation type="journal article" date="2015" name="Nature">
        <title>Complex archaea that bridge the gap between prokaryotes and eukaryotes.</title>
        <authorList>
            <person name="Spang A."/>
            <person name="Saw J.H."/>
            <person name="Jorgensen S.L."/>
            <person name="Zaremba-Niedzwiedzka K."/>
            <person name="Martijn J."/>
            <person name="Lind A.E."/>
            <person name="van Eijk R."/>
            <person name="Schleper C."/>
            <person name="Guy L."/>
            <person name="Ettema T.J."/>
        </authorList>
    </citation>
    <scope>NUCLEOTIDE SEQUENCE</scope>
</reference>
<dbReference type="EMBL" id="LAZR01000078">
    <property type="protein sequence ID" value="KKN94427.1"/>
    <property type="molecule type" value="Genomic_DNA"/>
</dbReference>
<dbReference type="SMART" id="SM00943">
    <property type="entry name" value="Prim-Pol"/>
    <property type="match status" value="1"/>
</dbReference>
<organism evidence="3">
    <name type="scientific">marine sediment metagenome</name>
    <dbReference type="NCBI Taxonomy" id="412755"/>
    <lineage>
        <taxon>unclassified sequences</taxon>
        <taxon>metagenomes</taxon>
        <taxon>ecological metagenomes</taxon>
    </lineage>
</organism>
<feature type="domain" description="DNA primase/polymerase bifunctional N-terminal" evidence="2">
    <location>
        <begin position="5"/>
        <end position="186"/>
    </location>
</feature>
<evidence type="ECO:0000256" key="1">
    <source>
        <dbReference type="SAM" id="MobiDB-lite"/>
    </source>
</evidence>
<proteinExistence type="predicted"/>
<evidence type="ECO:0000313" key="3">
    <source>
        <dbReference type="EMBL" id="KKN94427.1"/>
    </source>
</evidence>
<dbReference type="Pfam" id="PF08707">
    <property type="entry name" value="PriCT_2"/>
    <property type="match status" value="1"/>
</dbReference>
<dbReference type="AlphaFoldDB" id="A0A0F9V420"/>